<dbReference type="GO" id="GO:0009407">
    <property type="term" value="P:toxin catabolic process"/>
    <property type="evidence" value="ECO:0007669"/>
    <property type="project" value="UniProtKB-ARBA"/>
</dbReference>
<evidence type="ECO:0000256" key="3">
    <source>
        <dbReference type="ARBA" id="ARBA00022490"/>
    </source>
</evidence>
<dbReference type="PROSITE" id="PS50404">
    <property type="entry name" value="GST_NTER"/>
    <property type="match status" value="1"/>
</dbReference>
<dbReference type="EMBL" id="VEPZ02001144">
    <property type="protein sequence ID" value="KAE8691773.1"/>
    <property type="molecule type" value="Genomic_DNA"/>
</dbReference>
<evidence type="ECO:0000256" key="5">
    <source>
        <dbReference type="ARBA" id="ARBA00022679"/>
    </source>
</evidence>
<proteinExistence type="inferred from homology"/>
<dbReference type="AlphaFoldDB" id="A0A6A2ZJ68"/>
<keyword evidence="4" id="KW-0216">Detoxification</keyword>
<evidence type="ECO:0000313" key="11">
    <source>
        <dbReference type="Proteomes" id="UP000436088"/>
    </source>
</evidence>
<dbReference type="EC" id="2.5.1.18" evidence="2"/>
<feature type="domain" description="GST N-terminal" evidence="8">
    <location>
        <begin position="3"/>
        <end position="82"/>
    </location>
</feature>
<sequence>MAKEVKLLGMWASPFSRRVELALKLKGIPYEYIEEDLSNKSPLLLKYNPTHKKVPLLVHNETPVAESLVILEYLDDTWESNPLLPRDLMNEQWLVSMLNSLTKRDEAMIELCGGLLPTMAKLGRSIGKEKEQAMEEVVQQLKILEDELKGKQFFSGERIGYLDIAANVLLWFHMMGEITGKKTLTTDKFPVIHEWIEKLMTMDVVNECLIPKEKRQDWIELGRKAAESVSKC</sequence>
<accession>A0A6A2ZJ68</accession>
<protein>
    <recommendedName>
        <fullName evidence="2">glutathione transferase</fullName>
        <ecNumber evidence="2">2.5.1.18</ecNumber>
    </recommendedName>
</protein>
<comment type="catalytic activity">
    <reaction evidence="7">
        <text>RX + glutathione = an S-substituted glutathione + a halide anion + H(+)</text>
        <dbReference type="Rhea" id="RHEA:16437"/>
        <dbReference type="ChEBI" id="CHEBI:15378"/>
        <dbReference type="ChEBI" id="CHEBI:16042"/>
        <dbReference type="ChEBI" id="CHEBI:17792"/>
        <dbReference type="ChEBI" id="CHEBI:57925"/>
        <dbReference type="ChEBI" id="CHEBI:90779"/>
        <dbReference type="EC" id="2.5.1.18"/>
    </reaction>
</comment>
<dbReference type="InterPro" id="IPR010987">
    <property type="entry name" value="Glutathione-S-Trfase_C-like"/>
</dbReference>
<dbReference type="PANTHER" id="PTHR11260:SF752">
    <property type="entry name" value="GLUTATHIONE TRANSFERASE"/>
    <property type="match status" value="1"/>
</dbReference>
<keyword evidence="11" id="KW-1185">Reference proteome</keyword>
<dbReference type="Pfam" id="PF00043">
    <property type="entry name" value="GST_C"/>
    <property type="match status" value="1"/>
</dbReference>
<dbReference type="GO" id="GO:0006749">
    <property type="term" value="P:glutathione metabolic process"/>
    <property type="evidence" value="ECO:0007669"/>
    <property type="project" value="InterPro"/>
</dbReference>
<dbReference type="FunFam" id="3.40.30.10:FF:000014">
    <property type="entry name" value="Tau class glutathione S-transferase"/>
    <property type="match status" value="1"/>
</dbReference>
<dbReference type="InterPro" id="IPR040079">
    <property type="entry name" value="Glutathione_S-Trfase"/>
</dbReference>
<dbReference type="CDD" id="cd03058">
    <property type="entry name" value="GST_N_Tau"/>
    <property type="match status" value="1"/>
</dbReference>
<organism evidence="10 11">
    <name type="scientific">Hibiscus syriacus</name>
    <name type="common">Rose of Sharon</name>
    <dbReference type="NCBI Taxonomy" id="106335"/>
    <lineage>
        <taxon>Eukaryota</taxon>
        <taxon>Viridiplantae</taxon>
        <taxon>Streptophyta</taxon>
        <taxon>Embryophyta</taxon>
        <taxon>Tracheophyta</taxon>
        <taxon>Spermatophyta</taxon>
        <taxon>Magnoliopsida</taxon>
        <taxon>eudicotyledons</taxon>
        <taxon>Gunneridae</taxon>
        <taxon>Pentapetalae</taxon>
        <taxon>rosids</taxon>
        <taxon>malvids</taxon>
        <taxon>Malvales</taxon>
        <taxon>Malvaceae</taxon>
        <taxon>Malvoideae</taxon>
        <taxon>Hibiscus</taxon>
    </lineage>
</organism>
<keyword evidence="5" id="KW-0808">Transferase</keyword>
<dbReference type="SFLD" id="SFLDG00358">
    <property type="entry name" value="Main_(cytGST)"/>
    <property type="match status" value="1"/>
</dbReference>
<gene>
    <name evidence="10" type="ORF">F3Y22_tig00110879pilonHSYRG00016</name>
</gene>
<evidence type="ECO:0000256" key="6">
    <source>
        <dbReference type="ARBA" id="ARBA00025743"/>
    </source>
</evidence>
<dbReference type="PROSITE" id="PS50405">
    <property type="entry name" value="GST_CTER"/>
    <property type="match status" value="1"/>
</dbReference>
<name>A0A6A2ZJ68_HIBSY</name>
<reference evidence="10" key="1">
    <citation type="submission" date="2019-09" db="EMBL/GenBank/DDBJ databases">
        <title>Draft genome information of white flower Hibiscus syriacus.</title>
        <authorList>
            <person name="Kim Y.-M."/>
        </authorList>
    </citation>
    <scope>NUCLEOTIDE SEQUENCE [LARGE SCALE GENOMIC DNA]</scope>
    <source>
        <strain evidence="10">YM2019G1</strain>
    </source>
</reference>
<evidence type="ECO:0000313" key="10">
    <source>
        <dbReference type="EMBL" id="KAE8691773.1"/>
    </source>
</evidence>
<evidence type="ECO:0000256" key="2">
    <source>
        <dbReference type="ARBA" id="ARBA00012452"/>
    </source>
</evidence>
<evidence type="ECO:0000256" key="7">
    <source>
        <dbReference type="ARBA" id="ARBA00047960"/>
    </source>
</evidence>
<dbReference type="SFLD" id="SFLDG01152">
    <property type="entry name" value="Main.3:_Omega-_and_Tau-like"/>
    <property type="match status" value="1"/>
</dbReference>
<dbReference type="InterPro" id="IPR045074">
    <property type="entry name" value="GST_C_Tau"/>
</dbReference>
<dbReference type="SUPFAM" id="SSF47616">
    <property type="entry name" value="GST C-terminal domain-like"/>
    <property type="match status" value="1"/>
</dbReference>
<keyword evidence="3" id="KW-0963">Cytoplasm</keyword>
<comment type="caution">
    <text evidence="10">The sequence shown here is derived from an EMBL/GenBank/DDBJ whole genome shotgun (WGS) entry which is preliminary data.</text>
</comment>
<evidence type="ECO:0000256" key="4">
    <source>
        <dbReference type="ARBA" id="ARBA00022575"/>
    </source>
</evidence>
<dbReference type="InterPro" id="IPR045073">
    <property type="entry name" value="Omega/Tau-like"/>
</dbReference>
<evidence type="ECO:0000256" key="1">
    <source>
        <dbReference type="ARBA" id="ARBA00004514"/>
    </source>
</evidence>
<dbReference type="InterPro" id="IPR004045">
    <property type="entry name" value="Glutathione_S-Trfase_N"/>
</dbReference>
<dbReference type="Pfam" id="PF02798">
    <property type="entry name" value="GST_N"/>
    <property type="match status" value="1"/>
</dbReference>
<evidence type="ECO:0000259" key="8">
    <source>
        <dbReference type="PROSITE" id="PS50404"/>
    </source>
</evidence>
<dbReference type="CDD" id="cd03185">
    <property type="entry name" value="GST_C_Tau"/>
    <property type="match status" value="1"/>
</dbReference>
<dbReference type="Gene3D" id="1.20.1050.10">
    <property type="match status" value="1"/>
</dbReference>
<dbReference type="InterPro" id="IPR036282">
    <property type="entry name" value="Glutathione-S-Trfase_C_sf"/>
</dbReference>
<dbReference type="PANTHER" id="PTHR11260">
    <property type="entry name" value="GLUTATHIONE S-TRANSFERASE, GST, SUPERFAMILY, GST DOMAIN CONTAINING"/>
    <property type="match status" value="1"/>
</dbReference>
<dbReference type="Proteomes" id="UP000436088">
    <property type="component" value="Unassembled WGS sequence"/>
</dbReference>
<evidence type="ECO:0000259" key="9">
    <source>
        <dbReference type="PROSITE" id="PS50405"/>
    </source>
</evidence>
<dbReference type="InterPro" id="IPR036249">
    <property type="entry name" value="Thioredoxin-like_sf"/>
</dbReference>
<feature type="domain" description="GST C-terminal" evidence="9">
    <location>
        <begin position="88"/>
        <end position="218"/>
    </location>
</feature>
<comment type="similarity">
    <text evidence="6">Belongs to the GST superfamily. Tau family.</text>
</comment>
<dbReference type="GO" id="GO:0004364">
    <property type="term" value="F:glutathione transferase activity"/>
    <property type="evidence" value="ECO:0007669"/>
    <property type="project" value="UniProtKB-EC"/>
</dbReference>
<dbReference type="InterPro" id="IPR004046">
    <property type="entry name" value="GST_C"/>
</dbReference>
<dbReference type="Gene3D" id="3.40.30.10">
    <property type="entry name" value="Glutaredoxin"/>
    <property type="match status" value="1"/>
</dbReference>
<dbReference type="GO" id="GO:0005829">
    <property type="term" value="C:cytosol"/>
    <property type="evidence" value="ECO:0007669"/>
    <property type="project" value="UniProtKB-SubCell"/>
</dbReference>
<dbReference type="SFLD" id="SFLDS00019">
    <property type="entry name" value="Glutathione_Transferase_(cytos"/>
    <property type="match status" value="1"/>
</dbReference>
<comment type="subcellular location">
    <subcellularLocation>
        <location evidence="1">Cytoplasm</location>
        <location evidence="1">Cytosol</location>
    </subcellularLocation>
</comment>
<dbReference type="SUPFAM" id="SSF52833">
    <property type="entry name" value="Thioredoxin-like"/>
    <property type="match status" value="1"/>
</dbReference>